<dbReference type="InterPro" id="IPR029035">
    <property type="entry name" value="DHS-like_NAD/FAD-binding_dom"/>
</dbReference>
<feature type="domain" description="Thiamine pyrophosphate enzyme N-terminal TPP-binding" evidence="8">
    <location>
        <begin position="10"/>
        <end position="121"/>
    </location>
</feature>
<evidence type="ECO:0000259" key="6">
    <source>
        <dbReference type="Pfam" id="PF00205"/>
    </source>
</evidence>
<dbReference type="Pfam" id="PF02776">
    <property type="entry name" value="TPP_enzyme_N"/>
    <property type="match status" value="1"/>
</dbReference>
<dbReference type="InterPro" id="IPR011766">
    <property type="entry name" value="TPP_enzyme_TPP-bd"/>
</dbReference>
<dbReference type="InterPro" id="IPR045229">
    <property type="entry name" value="TPP_enz"/>
</dbReference>
<organism evidence="9 10">
    <name type="scientific">Brevibacterium salitolerans</name>
    <dbReference type="NCBI Taxonomy" id="1403566"/>
    <lineage>
        <taxon>Bacteria</taxon>
        <taxon>Bacillati</taxon>
        <taxon>Actinomycetota</taxon>
        <taxon>Actinomycetes</taxon>
        <taxon>Micrococcales</taxon>
        <taxon>Brevibacteriaceae</taxon>
        <taxon>Brevibacterium</taxon>
    </lineage>
</organism>
<evidence type="ECO:0000256" key="1">
    <source>
        <dbReference type="ARBA" id="ARBA00001964"/>
    </source>
</evidence>
<dbReference type="CDD" id="cd00568">
    <property type="entry name" value="TPP_enzymes"/>
    <property type="match status" value="1"/>
</dbReference>
<proteinExistence type="inferred from homology"/>
<protein>
    <submittedName>
        <fullName evidence="9">5-guanidino-2-oxopentanoate decarboxylase</fullName>
    </submittedName>
</protein>
<evidence type="ECO:0000256" key="2">
    <source>
        <dbReference type="ARBA" id="ARBA00007812"/>
    </source>
</evidence>
<feature type="region of interest" description="Disordered" evidence="5">
    <location>
        <begin position="286"/>
        <end position="330"/>
    </location>
</feature>
<evidence type="ECO:0000313" key="9">
    <source>
        <dbReference type="EMBL" id="GAA2101473.1"/>
    </source>
</evidence>
<feature type="region of interest" description="Disordered" evidence="5">
    <location>
        <begin position="376"/>
        <end position="399"/>
    </location>
</feature>
<evidence type="ECO:0000259" key="8">
    <source>
        <dbReference type="Pfam" id="PF02776"/>
    </source>
</evidence>
<sequence length="593" mass="60608">MSTEPGGIRNGGLAVVSALAAHGVDTVFGIPGTHNLELYRHLPAHGIRAVTTRHEQGAGYAADGWALMTGLPGVVLTTSGPGLTNVLTAAATAYAESRPLLLLSPGPPTGAEHADAGTLHETRDSHGMAAAVLGAAHRPRTAEAAAEAVSRAFARFRTRRPRPVHIEIPLDVLEGPWHGEVPEPADCTVPLPPQGAVRRAAAALRAARSPLLLAGGGTRRAGTELRLLAEALDAPLVTTANGKGVLDESHPLAVGASVRFPSVQQASREADVLLVMGSELGDSDLWGGTIGAPPAASASAAETSARPGSTPAASAAVDTASDSVSHRTGAPGMQTVIRCDVDPEQLHKNLAADVPLLGDAAACARALLQELERNGAGAAPAADGPETTDTARADTPGAARARALRARADAEFDASTLGARVTALVQEAAGPEIVVAGDSSRVTYDGAVHALRAQAPDQLLYMPGFATLGYGIPAALGAKLAAPHRRVVCVVGDGAAMFSVQEIMTAAELGLAIPFVVVDNGGYEEIEHQMDARGIAPFAVRLRTPDFAGLGRAMGAHGITLEEAELADEFSRALTVALEAARPTVIHVRAAAR</sequence>
<dbReference type="SUPFAM" id="SSF52518">
    <property type="entry name" value="Thiamin diphosphate-binding fold (THDP-binding)"/>
    <property type="match status" value="2"/>
</dbReference>
<feature type="compositionally biased region" description="Low complexity" evidence="5">
    <location>
        <begin position="376"/>
        <end position="390"/>
    </location>
</feature>
<dbReference type="PANTHER" id="PTHR18968">
    <property type="entry name" value="THIAMINE PYROPHOSPHATE ENZYMES"/>
    <property type="match status" value="1"/>
</dbReference>
<comment type="cofactor">
    <cofactor evidence="1">
        <name>thiamine diphosphate</name>
        <dbReference type="ChEBI" id="CHEBI:58937"/>
    </cofactor>
</comment>
<dbReference type="Pfam" id="PF02775">
    <property type="entry name" value="TPP_enzyme_C"/>
    <property type="match status" value="1"/>
</dbReference>
<gene>
    <name evidence="9" type="ORF">GCM10009823_24250</name>
</gene>
<name>A0ABN2WY36_9MICO</name>
<accession>A0ABN2WY36</accession>
<dbReference type="Proteomes" id="UP001500984">
    <property type="component" value="Unassembled WGS sequence"/>
</dbReference>
<dbReference type="InterPro" id="IPR012001">
    <property type="entry name" value="Thiamin_PyroP_enz_TPP-bd_dom"/>
</dbReference>
<feature type="domain" description="Thiamine pyrophosphate enzyme TPP-binding" evidence="7">
    <location>
        <begin position="449"/>
        <end position="588"/>
    </location>
</feature>
<keyword evidence="10" id="KW-1185">Reference proteome</keyword>
<dbReference type="Pfam" id="PF00205">
    <property type="entry name" value="TPP_enzyme_M"/>
    <property type="match status" value="1"/>
</dbReference>
<evidence type="ECO:0000256" key="5">
    <source>
        <dbReference type="SAM" id="MobiDB-lite"/>
    </source>
</evidence>
<comment type="caution">
    <text evidence="9">The sequence shown here is derived from an EMBL/GenBank/DDBJ whole genome shotgun (WGS) entry which is preliminary data.</text>
</comment>
<evidence type="ECO:0000259" key="7">
    <source>
        <dbReference type="Pfam" id="PF02775"/>
    </source>
</evidence>
<keyword evidence="3 4" id="KW-0786">Thiamine pyrophosphate</keyword>
<feature type="domain" description="Thiamine pyrophosphate enzyme central" evidence="6">
    <location>
        <begin position="197"/>
        <end position="285"/>
    </location>
</feature>
<dbReference type="CDD" id="cd07035">
    <property type="entry name" value="TPP_PYR_POX_like"/>
    <property type="match status" value="1"/>
</dbReference>
<evidence type="ECO:0000256" key="4">
    <source>
        <dbReference type="RuleBase" id="RU362132"/>
    </source>
</evidence>
<dbReference type="InterPro" id="IPR012000">
    <property type="entry name" value="Thiamin_PyroP_enz_cen_dom"/>
</dbReference>
<dbReference type="InterPro" id="IPR029061">
    <property type="entry name" value="THDP-binding"/>
</dbReference>
<dbReference type="SUPFAM" id="SSF52467">
    <property type="entry name" value="DHS-like NAD/FAD-binding domain"/>
    <property type="match status" value="1"/>
</dbReference>
<evidence type="ECO:0000313" key="10">
    <source>
        <dbReference type="Proteomes" id="UP001500984"/>
    </source>
</evidence>
<dbReference type="PROSITE" id="PS00187">
    <property type="entry name" value="TPP_ENZYMES"/>
    <property type="match status" value="1"/>
</dbReference>
<reference evidence="9 10" key="1">
    <citation type="journal article" date="2019" name="Int. J. Syst. Evol. Microbiol.">
        <title>The Global Catalogue of Microorganisms (GCM) 10K type strain sequencing project: providing services to taxonomists for standard genome sequencing and annotation.</title>
        <authorList>
            <consortium name="The Broad Institute Genomics Platform"/>
            <consortium name="The Broad Institute Genome Sequencing Center for Infectious Disease"/>
            <person name="Wu L."/>
            <person name="Ma J."/>
        </authorList>
    </citation>
    <scope>NUCLEOTIDE SEQUENCE [LARGE SCALE GENOMIC DNA]</scope>
    <source>
        <strain evidence="9 10">JCM 15900</strain>
    </source>
</reference>
<feature type="compositionally biased region" description="Low complexity" evidence="5">
    <location>
        <begin position="292"/>
        <end position="323"/>
    </location>
</feature>
<evidence type="ECO:0000256" key="3">
    <source>
        <dbReference type="ARBA" id="ARBA00023052"/>
    </source>
</evidence>
<dbReference type="RefSeq" id="WP_344337503.1">
    <property type="nucleotide sequence ID" value="NZ_BAAAPZ010000011.1"/>
</dbReference>
<dbReference type="EMBL" id="BAAAPZ010000011">
    <property type="protein sequence ID" value="GAA2101473.1"/>
    <property type="molecule type" value="Genomic_DNA"/>
</dbReference>
<dbReference type="PANTHER" id="PTHR18968:SF13">
    <property type="entry name" value="ACETOLACTATE SYNTHASE CATALYTIC SUBUNIT, MITOCHONDRIAL"/>
    <property type="match status" value="1"/>
</dbReference>
<dbReference type="Gene3D" id="3.40.50.1220">
    <property type="entry name" value="TPP-binding domain"/>
    <property type="match status" value="1"/>
</dbReference>
<dbReference type="Gene3D" id="3.40.50.970">
    <property type="match status" value="2"/>
</dbReference>
<comment type="similarity">
    <text evidence="2 4">Belongs to the TPP enzyme family.</text>
</comment>
<dbReference type="InterPro" id="IPR000399">
    <property type="entry name" value="TPP-bd_CS"/>
</dbReference>